<evidence type="ECO:0000313" key="3">
    <source>
        <dbReference type="Proteomes" id="UP000431684"/>
    </source>
</evidence>
<dbReference type="InterPro" id="IPR009225">
    <property type="entry name" value="Phage_head_completion_GpL"/>
</dbReference>
<comment type="caution">
    <text evidence="2">The sequence shown here is derived from an EMBL/GenBank/DDBJ whole genome shotgun (WGS) entry which is preliminary data.</text>
</comment>
<proteinExistence type="predicted"/>
<dbReference type="AlphaFoldDB" id="A0A6I3X8F0"/>
<organism evidence="2 3">
    <name type="scientific">Pseudoduganella dura</name>
    <dbReference type="NCBI Taxonomy" id="321982"/>
    <lineage>
        <taxon>Bacteria</taxon>
        <taxon>Pseudomonadati</taxon>
        <taxon>Pseudomonadota</taxon>
        <taxon>Betaproteobacteria</taxon>
        <taxon>Burkholderiales</taxon>
        <taxon>Oxalobacteraceae</taxon>
        <taxon>Telluria group</taxon>
        <taxon>Pseudoduganella</taxon>
    </lineage>
</organism>
<dbReference type="OrthoDB" id="6312934at2"/>
<feature type="region of interest" description="Disordered" evidence="1">
    <location>
        <begin position="1"/>
        <end position="21"/>
    </location>
</feature>
<gene>
    <name evidence="2" type="ORF">GJV26_00060</name>
</gene>
<sequence>MSFIATAGAAPATPPSSNTVTNDGFFPDIDLERVRGAVRLDGTVTAQRLREAVVIAVIALNDEFAEWKAARQLAGVASLSELEPKIDGEGRQLTLYLAAVHRTVRADLTEKYRGFDSTKSGLDAAECADQVADDERGAARRAVRAFLGLSNTTVELI</sequence>
<name>A0A6I3X8F0_9BURK</name>
<feature type="compositionally biased region" description="Low complexity" evidence="1">
    <location>
        <begin position="1"/>
        <end position="11"/>
    </location>
</feature>
<dbReference type="EMBL" id="WNWM01000001">
    <property type="protein sequence ID" value="MUI10890.1"/>
    <property type="molecule type" value="Genomic_DNA"/>
</dbReference>
<dbReference type="RefSeq" id="WP_155706543.1">
    <property type="nucleotide sequence ID" value="NZ_BMWU01000049.1"/>
</dbReference>
<evidence type="ECO:0000313" key="2">
    <source>
        <dbReference type="EMBL" id="MUI10890.1"/>
    </source>
</evidence>
<keyword evidence="3" id="KW-1185">Reference proteome</keyword>
<dbReference type="Pfam" id="PF05926">
    <property type="entry name" value="Phage_GPL"/>
    <property type="match status" value="1"/>
</dbReference>
<accession>A0A6I3X8F0</accession>
<dbReference type="Proteomes" id="UP000431684">
    <property type="component" value="Unassembled WGS sequence"/>
</dbReference>
<evidence type="ECO:0000256" key="1">
    <source>
        <dbReference type="SAM" id="MobiDB-lite"/>
    </source>
</evidence>
<protein>
    <submittedName>
        <fullName evidence="2">Phage head protein</fullName>
    </submittedName>
</protein>
<reference evidence="2 3" key="1">
    <citation type="submission" date="2019-11" db="EMBL/GenBank/DDBJ databases">
        <title>Draft Genome Sequences of Six Type Strains of the Genus Massilia.</title>
        <authorList>
            <person name="Miess H."/>
            <person name="Frediansyah A."/>
            <person name="Goeker M."/>
            <person name="Gross H."/>
        </authorList>
    </citation>
    <scope>NUCLEOTIDE SEQUENCE [LARGE SCALE GENOMIC DNA]</scope>
    <source>
        <strain evidence="2 3">DSM 17513</strain>
    </source>
</reference>